<dbReference type="RefSeq" id="WP_239370300.1">
    <property type="nucleotide sequence ID" value="NZ_JAKREW010000053.1"/>
</dbReference>
<evidence type="ECO:0000313" key="3">
    <source>
        <dbReference type="Proteomes" id="UP001201701"/>
    </source>
</evidence>
<keyword evidence="3" id="KW-1185">Reference proteome</keyword>
<dbReference type="EMBL" id="JAKREW010000053">
    <property type="protein sequence ID" value="MCG7508796.1"/>
    <property type="molecule type" value="Genomic_DNA"/>
</dbReference>
<evidence type="ECO:0000259" key="1">
    <source>
        <dbReference type="SMART" id="SM01022"/>
    </source>
</evidence>
<dbReference type="Pfam" id="PF04266">
    <property type="entry name" value="ASCH"/>
    <property type="match status" value="1"/>
</dbReference>
<dbReference type="PANTHER" id="PTHR39203">
    <property type="entry name" value="CYTOPLASMIC PROTEIN-RELATED"/>
    <property type="match status" value="1"/>
</dbReference>
<dbReference type="SMART" id="SM01022">
    <property type="entry name" value="ASCH"/>
    <property type="match status" value="1"/>
</dbReference>
<proteinExistence type="predicted"/>
<comment type="caution">
    <text evidence="2">The sequence shown here is derived from an EMBL/GenBank/DDBJ whole genome shotgun (WGS) entry which is preliminary data.</text>
</comment>
<gene>
    <name evidence="2" type="ORF">L4923_27540</name>
</gene>
<feature type="domain" description="ASCH" evidence="1">
    <location>
        <begin position="15"/>
        <end position="132"/>
    </location>
</feature>
<protein>
    <submittedName>
        <fullName evidence="2">ASCH domain-containing protein</fullName>
    </submittedName>
</protein>
<dbReference type="CDD" id="cd06553">
    <property type="entry name" value="ASCH_Ef3133_like"/>
    <property type="match status" value="1"/>
</dbReference>
<evidence type="ECO:0000313" key="2">
    <source>
        <dbReference type="EMBL" id="MCG7508796.1"/>
    </source>
</evidence>
<dbReference type="InterPro" id="IPR007374">
    <property type="entry name" value="ASCH_domain"/>
</dbReference>
<dbReference type="InterPro" id="IPR015947">
    <property type="entry name" value="PUA-like_sf"/>
</dbReference>
<organism evidence="2 3">
    <name type="scientific">Mesorhizobium retamae</name>
    <dbReference type="NCBI Taxonomy" id="2912854"/>
    <lineage>
        <taxon>Bacteria</taxon>
        <taxon>Pseudomonadati</taxon>
        <taxon>Pseudomonadota</taxon>
        <taxon>Alphaproteobacteria</taxon>
        <taxon>Hyphomicrobiales</taxon>
        <taxon>Phyllobacteriaceae</taxon>
        <taxon>Mesorhizobium</taxon>
    </lineage>
</organism>
<dbReference type="SUPFAM" id="SSF88697">
    <property type="entry name" value="PUA domain-like"/>
    <property type="match status" value="1"/>
</dbReference>
<dbReference type="PANTHER" id="PTHR39203:SF1">
    <property type="entry name" value="CYTOPLASMIC PROTEIN"/>
    <property type="match status" value="1"/>
</dbReference>
<dbReference type="InterPro" id="IPR009326">
    <property type="entry name" value="DUF984"/>
</dbReference>
<sequence length="144" mass="15888">MTSAVAGPYAGAVTFAFGDSPELADELLALVLAGRKTATCGALRDFGDHEPVPVVGRRDVVLDGQGRRAAVIETVSVDMKRFDEVDADFAREEGEGDLSYEYWREAHEAYFGRNGGYSPDMILICERFRLVEVLDRNDTKRVNP</sequence>
<dbReference type="Gene3D" id="3.10.400.10">
    <property type="entry name" value="Sulfate adenylyltransferase"/>
    <property type="match status" value="1"/>
</dbReference>
<name>A0ABS9QMY2_9HYPH</name>
<reference evidence="2 3" key="1">
    <citation type="submission" date="2022-02" db="EMBL/GenBank/DDBJ databases">
        <title>Draft genome sequence of Mezorhizobium retamae strain IRAMC:0171 isolated from Retama raetam nodules.</title>
        <authorList>
            <person name="Bengaied R."/>
            <person name="Sbissi I."/>
            <person name="Huber K."/>
            <person name="Ghodbane F."/>
            <person name="Nouioui I."/>
            <person name="Tarhouni M."/>
            <person name="Gtari M."/>
        </authorList>
    </citation>
    <scope>NUCLEOTIDE SEQUENCE [LARGE SCALE GENOMIC DNA]</scope>
    <source>
        <strain evidence="2 3">IRAMC:0171</strain>
    </source>
</reference>
<accession>A0ABS9QMY2</accession>
<dbReference type="Proteomes" id="UP001201701">
    <property type="component" value="Unassembled WGS sequence"/>
</dbReference>
<dbReference type="PIRSF" id="PIRSF021320">
    <property type="entry name" value="DUF984"/>
    <property type="match status" value="1"/>
</dbReference>